<reference evidence="2" key="1">
    <citation type="submission" date="2023-04" db="EMBL/GenBank/DDBJ databases">
        <authorList>
            <person name="Vijverberg K."/>
            <person name="Xiong W."/>
            <person name="Schranz E."/>
        </authorList>
    </citation>
    <scope>NUCLEOTIDE SEQUENCE</scope>
</reference>
<gene>
    <name evidence="2" type="ORF">LSALG_LOCUS19232</name>
</gene>
<proteinExistence type="predicted"/>
<feature type="compositionally biased region" description="Polar residues" evidence="1">
    <location>
        <begin position="34"/>
        <end position="50"/>
    </location>
</feature>
<name>A0AA36E2D7_LACSI</name>
<dbReference type="EMBL" id="OX465080">
    <property type="protein sequence ID" value="CAI9279432.1"/>
    <property type="molecule type" value="Genomic_DNA"/>
</dbReference>
<dbReference type="AlphaFoldDB" id="A0AA36E2D7"/>
<accession>A0AA36E2D7</accession>
<feature type="region of interest" description="Disordered" evidence="1">
    <location>
        <begin position="1"/>
        <end position="52"/>
    </location>
</feature>
<organism evidence="2 3">
    <name type="scientific">Lactuca saligna</name>
    <name type="common">Willowleaf lettuce</name>
    <dbReference type="NCBI Taxonomy" id="75948"/>
    <lineage>
        <taxon>Eukaryota</taxon>
        <taxon>Viridiplantae</taxon>
        <taxon>Streptophyta</taxon>
        <taxon>Embryophyta</taxon>
        <taxon>Tracheophyta</taxon>
        <taxon>Spermatophyta</taxon>
        <taxon>Magnoliopsida</taxon>
        <taxon>eudicotyledons</taxon>
        <taxon>Gunneridae</taxon>
        <taxon>Pentapetalae</taxon>
        <taxon>asterids</taxon>
        <taxon>campanulids</taxon>
        <taxon>Asterales</taxon>
        <taxon>Asteraceae</taxon>
        <taxon>Cichorioideae</taxon>
        <taxon>Cichorieae</taxon>
        <taxon>Lactucinae</taxon>
        <taxon>Lactuca</taxon>
    </lineage>
</organism>
<sequence length="264" mass="28542">MDEFIAQLDSTARIPPQEVFTPTITPSDRDLDESQASQSSYHTTIETSQPIHVEGTILDEGTSFAYSSFEAGSLSTLGSSSPPQPKHDAASECLTSFSAQEDVDPAPRGKGISIGAGGYGVKSHLSLSSRKRLLNLGALTVGYFDLNNKLISEFGDKFKILVNEYHEAEASQSASAQATQDSQDAPKHVSTTRIVDHFEKEPAQADPRLGVRDICTLVEHQIMVNNYILEVSAKEFTGMVVEIINKCLWAGAKGSSDVMFADNP</sequence>
<evidence type="ECO:0000313" key="3">
    <source>
        <dbReference type="Proteomes" id="UP001177003"/>
    </source>
</evidence>
<evidence type="ECO:0000256" key="1">
    <source>
        <dbReference type="SAM" id="MobiDB-lite"/>
    </source>
</evidence>
<keyword evidence="3" id="KW-1185">Reference proteome</keyword>
<evidence type="ECO:0000313" key="2">
    <source>
        <dbReference type="EMBL" id="CAI9279432.1"/>
    </source>
</evidence>
<dbReference type="Proteomes" id="UP001177003">
    <property type="component" value="Chromosome 4"/>
</dbReference>
<protein>
    <submittedName>
        <fullName evidence="2">Uncharacterized protein</fullName>
    </submittedName>
</protein>